<evidence type="ECO:0000256" key="7">
    <source>
        <dbReference type="ARBA" id="ARBA00023010"/>
    </source>
</evidence>
<dbReference type="InterPro" id="IPR004692">
    <property type="entry name" value="SecG"/>
</dbReference>
<comment type="caution">
    <text evidence="11">The sequence shown here is derived from an EMBL/GenBank/DDBJ whole genome shotgun (WGS) entry which is preliminary data.</text>
</comment>
<comment type="subcellular location">
    <subcellularLocation>
        <location evidence="10">Cell membrane</location>
        <topology evidence="10">Multi-pass membrane protein</topology>
    </subcellularLocation>
    <subcellularLocation>
        <location evidence="1">Membrane</location>
        <topology evidence="1">Multi-pass membrane protein</topology>
    </subcellularLocation>
</comment>
<keyword evidence="4 10" id="KW-0812">Transmembrane</keyword>
<dbReference type="AlphaFoldDB" id="A0A1C0AI47"/>
<dbReference type="Pfam" id="PF03840">
    <property type="entry name" value="SecG"/>
    <property type="match status" value="1"/>
</dbReference>
<keyword evidence="3 10" id="KW-0813">Transport</keyword>
<keyword evidence="5 10" id="KW-0653">Protein transport</keyword>
<feature type="transmembrane region" description="Helical" evidence="10">
    <location>
        <begin position="75"/>
        <end position="96"/>
    </location>
</feature>
<keyword evidence="12" id="KW-1185">Reference proteome</keyword>
<evidence type="ECO:0000256" key="5">
    <source>
        <dbReference type="ARBA" id="ARBA00022927"/>
    </source>
</evidence>
<keyword evidence="10" id="KW-1003">Cell membrane</keyword>
<evidence type="ECO:0000256" key="4">
    <source>
        <dbReference type="ARBA" id="ARBA00022692"/>
    </source>
</evidence>
<keyword evidence="8 10" id="KW-0472">Membrane</keyword>
<evidence type="ECO:0000313" key="11">
    <source>
        <dbReference type="EMBL" id="OCL31732.1"/>
    </source>
</evidence>
<dbReference type="Proteomes" id="UP000093501">
    <property type="component" value="Unassembled WGS sequence"/>
</dbReference>
<dbReference type="GO" id="GO:0009306">
    <property type="term" value="P:protein secretion"/>
    <property type="evidence" value="ECO:0007669"/>
    <property type="project" value="UniProtKB-UniRule"/>
</dbReference>
<accession>A0A1C0AI47</accession>
<comment type="similarity">
    <text evidence="2 10">Belongs to the SecG family.</text>
</comment>
<sequence length="98" mass="10365">MESRGRSDSLGRVIVPLVSWPVTTLSIIVIVLSVLLAATVLLHKSRGGGMSDLFGGGMSTSMGGVSTAERRLDRITVVLSLTWLLTIVGLLVLYRIGA</sequence>
<proteinExistence type="inferred from homology"/>
<organism evidence="11 12">
    <name type="scientific">Tessaracoccus lapidicaptus</name>
    <dbReference type="NCBI Taxonomy" id="1427523"/>
    <lineage>
        <taxon>Bacteria</taxon>
        <taxon>Bacillati</taxon>
        <taxon>Actinomycetota</taxon>
        <taxon>Actinomycetes</taxon>
        <taxon>Propionibacteriales</taxon>
        <taxon>Propionibacteriaceae</taxon>
        <taxon>Tessaracoccus</taxon>
    </lineage>
</organism>
<evidence type="ECO:0000256" key="10">
    <source>
        <dbReference type="RuleBase" id="RU365087"/>
    </source>
</evidence>
<feature type="transmembrane region" description="Helical" evidence="10">
    <location>
        <begin position="20"/>
        <end position="42"/>
    </location>
</feature>
<evidence type="ECO:0000256" key="6">
    <source>
        <dbReference type="ARBA" id="ARBA00022989"/>
    </source>
</evidence>
<protein>
    <recommendedName>
        <fullName evidence="10">Protein-export membrane protein SecG</fullName>
    </recommendedName>
</protein>
<dbReference type="NCBIfam" id="TIGR00810">
    <property type="entry name" value="secG"/>
    <property type="match status" value="1"/>
</dbReference>
<evidence type="ECO:0000256" key="9">
    <source>
        <dbReference type="ARBA" id="ARBA00025182"/>
    </source>
</evidence>
<evidence type="ECO:0000313" key="12">
    <source>
        <dbReference type="Proteomes" id="UP000093501"/>
    </source>
</evidence>
<dbReference type="GO" id="GO:0015450">
    <property type="term" value="F:protein-transporting ATPase activity"/>
    <property type="evidence" value="ECO:0007669"/>
    <property type="project" value="UniProtKB-UniRule"/>
</dbReference>
<name>A0A1C0AI47_9ACTN</name>
<dbReference type="GO" id="GO:0005886">
    <property type="term" value="C:plasma membrane"/>
    <property type="evidence" value="ECO:0007669"/>
    <property type="project" value="UniProtKB-SubCell"/>
</dbReference>
<keyword evidence="6 10" id="KW-1133">Transmembrane helix</keyword>
<evidence type="ECO:0000256" key="2">
    <source>
        <dbReference type="ARBA" id="ARBA00008445"/>
    </source>
</evidence>
<evidence type="ECO:0000256" key="3">
    <source>
        <dbReference type="ARBA" id="ARBA00022448"/>
    </source>
</evidence>
<evidence type="ECO:0000256" key="1">
    <source>
        <dbReference type="ARBA" id="ARBA00004141"/>
    </source>
</evidence>
<comment type="function">
    <text evidence="9 10">Involved in protein export. Participates in an early event of protein translocation.</text>
</comment>
<dbReference type="EMBL" id="MBQD01000025">
    <property type="protein sequence ID" value="OCL31732.1"/>
    <property type="molecule type" value="Genomic_DNA"/>
</dbReference>
<gene>
    <name evidence="11" type="ORF">BCR15_08900</name>
</gene>
<evidence type="ECO:0000256" key="8">
    <source>
        <dbReference type="ARBA" id="ARBA00023136"/>
    </source>
</evidence>
<reference evidence="12" key="1">
    <citation type="submission" date="2016-07" db="EMBL/GenBank/DDBJ databases">
        <authorList>
            <person name="Florea S."/>
            <person name="Webb J.S."/>
            <person name="Jaromczyk J."/>
            <person name="Schardl C.L."/>
        </authorList>
    </citation>
    <scope>NUCLEOTIDE SEQUENCE [LARGE SCALE GENOMIC DNA]</scope>
    <source>
        <strain evidence="12">IPBSL-7</strain>
    </source>
</reference>
<keyword evidence="7 10" id="KW-0811">Translocation</keyword>